<dbReference type="AlphaFoldDB" id="A0A8H9GSQ8"/>
<gene>
    <name evidence="1" type="ORF">GCM10008956_33160</name>
</gene>
<comment type="caution">
    <text evidence="1">The sequence shown here is derived from an EMBL/GenBank/DDBJ whole genome shotgun (WGS) entry which is preliminary data.</text>
</comment>
<dbReference type="EMBL" id="BMQG01000015">
    <property type="protein sequence ID" value="GGM54642.1"/>
    <property type="molecule type" value="Genomic_DNA"/>
</dbReference>
<evidence type="ECO:0000313" key="2">
    <source>
        <dbReference type="Proteomes" id="UP000600547"/>
    </source>
</evidence>
<evidence type="ECO:0000313" key="1">
    <source>
        <dbReference type="EMBL" id="GGM54642.1"/>
    </source>
</evidence>
<keyword evidence="2" id="KW-1185">Reference proteome</keyword>
<protein>
    <submittedName>
        <fullName evidence="1">Uncharacterized protein</fullName>
    </submittedName>
</protein>
<dbReference type="RefSeq" id="WP_189062760.1">
    <property type="nucleotide sequence ID" value="NZ_BMQG01000015.1"/>
</dbReference>
<accession>A0A8H9GSQ8</accession>
<dbReference type="Proteomes" id="UP000600547">
    <property type="component" value="Unassembled WGS sequence"/>
</dbReference>
<sequence>MISNIRLSDRTRTSTTYVCRLLGRAARLTVTLRGGYFDELDIRLADQHFLTNGIRQLDLTGQNVALSWDLIAQLSAALPPPGAQPPRVKCMSTSL</sequence>
<proteinExistence type="predicted"/>
<organism evidence="1 2">
    <name type="scientific">Deinococcus arenae</name>
    <dbReference type="NCBI Taxonomy" id="1452751"/>
    <lineage>
        <taxon>Bacteria</taxon>
        <taxon>Thermotogati</taxon>
        <taxon>Deinococcota</taxon>
        <taxon>Deinococci</taxon>
        <taxon>Deinococcales</taxon>
        <taxon>Deinococcaceae</taxon>
        <taxon>Deinococcus</taxon>
    </lineage>
</organism>
<name>A0A8H9GSQ8_9DEIO</name>
<reference evidence="2" key="1">
    <citation type="journal article" date="2019" name="Int. J. Syst. Evol. Microbiol.">
        <title>The Global Catalogue of Microorganisms (GCM) 10K type strain sequencing project: providing services to taxonomists for standard genome sequencing and annotation.</title>
        <authorList>
            <consortium name="The Broad Institute Genomics Platform"/>
            <consortium name="The Broad Institute Genome Sequencing Center for Infectious Disease"/>
            <person name="Wu L."/>
            <person name="Ma J."/>
        </authorList>
    </citation>
    <scope>NUCLEOTIDE SEQUENCE [LARGE SCALE GENOMIC DNA]</scope>
    <source>
        <strain evidence="2">JCM 31047</strain>
    </source>
</reference>